<feature type="region of interest" description="Disordered" evidence="1">
    <location>
        <begin position="415"/>
        <end position="468"/>
    </location>
</feature>
<sequence>MGQWPPESAVRALPRRSAGPQGRTQPGLESRSGSLSVRLPKLRLVDDLLDKVLDLQGSWTAANTDEMKTRGVHIRQELPAFLRVYETELADALGVAVGELGVEGRDGTGLKTEIPWVRVYGTDQSPSATTGWYVVYLFSATGERVYLSLMQGTTVWNGGEFKQRKVEDLRARAGWALPVIAEQVETRPDLKRGLRLDATTTLGRGYGPGTVVAFEYSRDALPSQDVLLADLRYMLGLLRRLYEAERLAPHIPGDPAPEVLEAEQGAARAAGRRPRKGARPLKPGQGYRLSAEERRSIERHSVGMATEFFQAQGWTVKDVGDRESYDLLLTKAGRKVRAEVKGTTSAGLDVILTRAEVEKQRQYYPNNALVVVHSITLDRSGEKPVASGGTLHCTSPWSVEEEDLTVISYAYRTQVGTAPSSPGIPSSGSRRKIRRSRPSEGARCKWAGQNPDQAGPTATSGASPDVLE</sequence>
<feature type="compositionally biased region" description="Polar residues" evidence="1">
    <location>
        <begin position="450"/>
        <end position="462"/>
    </location>
</feature>
<evidence type="ECO:0000313" key="4">
    <source>
        <dbReference type="EMBL" id="TWV18752.1"/>
    </source>
</evidence>
<reference evidence="5" key="1">
    <citation type="journal article" date="2019" name="Microbiol. Resour. Announc.">
        <title>Draft Genomic Sequences of Streptomyces misionensis and Streptomyces albidoflavus, bacteria applied for phytopathogen biocontrol.</title>
        <authorList>
            <person name="Pylro V."/>
            <person name="Dias A."/>
            <person name="Andreote F."/>
            <person name="Varani A."/>
            <person name="Andreote C."/>
            <person name="Bernardo E."/>
            <person name="Martins T."/>
        </authorList>
    </citation>
    <scope>NUCLEOTIDE SEQUENCE [LARGE SCALE GENOMIC DNA]</scope>
    <source>
        <strain evidence="5">77</strain>
    </source>
</reference>
<dbReference type="InterPro" id="IPR024975">
    <property type="entry name" value="NOV_C"/>
</dbReference>
<accession>A0ABY3GRM6</accession>
<dbReference type="Pfam" id="PF12102">
    <property type="entry name" value="MrcB_N"/>
    <property type="match status" value="1"/>
</dbReference>
<keyword evidence="5" id="KW-1185">Reference proteome</keyword>
<evidence type="ECO:0000256" key="1">
    <source>
        <dbReference type="SAM" id="MobiDB-lite"/>
    </source>
</evidence>
<dbReference type="InterPro" id="IPR021961">
    <property type="entry name" value="McrB_DNA-bd"/>
</dbReference>
<dbReference type="Proteomes" id="UP000318052">
    <property type="component" value="Unassembled WGS sequence"/>
</dbReference>
<name>A0ABY3GRM6_9ACTN</name>
<feature type="domain" description="Type IV methyl-directed restriction enzyme EcoKMcrB subunit DNA-binding" evidence="2">
    <location>
        <begin position="73"/>
        <end position="242"/>
    </location>
</feature>
<gene>
    <name evidence="4" type="ORF">FRZ02_29285</name>
</gene>
<feature type="region of interest" description="Disordered" evidence="1">
    <location>
        <begin position="1"/>
        <end position="34"/>
    </location>
</feature>
<evidence type="ECO:0000313" key="5">
    <source>
        <dbReference type="Proteomes" id="UP000318052"/>
    </source>
</evidence>
<comment type="caution">
    <text evidence="4">The sequence shown here is derived from an EMBL/GenBank/DDBJ whole genome shotgun (WGS) entry which is preliminary data.</text>
</comment>
<protein>
    <submittedName>
        <fullName evidence="4">DUF3578 domain-containing protein</fullName>
    </submittedName>
</protein>
<feature type="region of interest" description="Disordered" evidence="1">
    <location>
        <begin position="263"/>
        <end position="293"/>
    </location>
</feature>
<evidence type="ECO:0000259" key="2">
    <source>
        <dbReference type="Pfam" id="PF12102"/>
    </source>
</evidence>
<feature type="compositionally biased region" description="Low complexity" evidence="1">
    <location>
        <begin position="419"/>
        <end position="428"/>
    </location>
</feature>
<evidence type="ECO:0000259" key="3">
    <source>
        <dbReference type="Pfam" id="PF13020"/>
    </source>
</evidence>
<dbReference type="EMBL" id="VOGX01000056">
    <property type="protein sequence ID" value="TWV18752.1"/>
    <property type="molecule type" value="Genomic_DNA"/>
</dbReference>
<organism evidence="4 5">
    <name type="scientific">Streptomyces albidoflavus</name>
    <dbReference type="NCBI Taxonomy" id="1886"/>
    <lineage>
        <taxon>Bacteria</taxon>
        <taxon>Bacillati</taxon>
        <taxon>Actinomycetota</taxon>
        <taxon>Actinomycetes</taxon>
        <taxon>Kitasatosporales</taxon>
        <taxon>Streptomycetaceae</taxon>
        <taxon>Streptomyces</taxon>
        <taxon>Streptomyces albidoflavus group</taxon>
    </lineage>
</organism>
<proteinExistence type="predicted"/>
<dbReference type="Gene3D" id="3.30.920.90">
    <property type="match status" value="1"/>
</dbReference>
<feature type="compositionally biased region" description="Basic residues" evidence="1">
    <location>
        <begin position="270"/>
        <end position="279"/>
    </location>
</feature>
<dbReference type="Pfam" id="PF13020">
    <property type="entry name" value="NOV_C"/>
    <property type="match status" value="1"/>
</dbReference>
<feature type="domain" description="Protein NO VEIN C-terminal" evidence="3">
    <location>
        <begin position="304"/>
        <end position="375"/>
    </location>
</feature>